<protein>
    <recommendedName>
        <fullName evidence="2">PiggyBac transposable element-derived protein domain-containing protein</fullName>
    </recommendedName>
</protein>
<feature type="region of interest" description="Disordered" evidence="1">
    <location>
        <begin position="1"/>
        <end position="57"/>
    </location>
</feature>
<organism evidence="3 4">
    <name type="scientific">Nasonia vitripennis</name>
    <name type="common">Parasitic wasp</name>
    <dbReference type="NCBI Taxonomy" id="7425"/>
    <lineage>
        <taxon>Eukaryota</taxon>
        <taxon>Metazoa</taxon>
        <taxon>Ecdysozoa</taxon>
        <taxon>Arthropoda</taxon>
        <taxon>Hexapoda</taxon>
        <taxon>Insecta</taxon>
        <taxon>Pterygota</taxon>
        <taxon>Neoptera</taxon>
        <taxon>Endopterygota</taxon>
        <taxon>Hymenoptera</taxon>
        <taxon>Apocrita</taxon>
        <taxon>Proctotrupomorpha</taxon>
        <taxon>Chalcidoidea</taxon>
        <taxon>Pteromalidae</taxon>
        <taxon>Pteromalinae</taxon>
        <taxon>Nasonia</taxon>
    </lineage>
</organism>
<dbReference type="InterPro" id="IPR029526">
    <property type="entry name" value="PGBD"/>
</dbReference>
<name>A0A7M7QQG8_NASVI</name>
<accession>A0A7M7QQG8</accession>
<dbReference type="RefSeq" id="XP_031789285.2">
    <property type="nucleotide sequence ID" value="XM_031933425.2"/>
</dbReference>
<evidence type="ECO:0000313" key="3">
    <source>
        <dbReference type="EnsemblMetazoa" id="XP_031789285"/>
    </source>
</evidence>
<dbReference type="GeneID" id="116418341"/>
<dbReference type="Pfam" id="PF13843">
    <property type="entry name" value="DDE_Tnp_1_7"/>
    <property type="match status" value="1"/>
</dbReference>
<sequence length="445" mass="51852">MPRRRIRDLPDLVEDSDSDEGQHIDVAFIPNEYESSDGDSDGDPNEDTLSNELPSGSYKHVKSTYTSTQKLLEPNHKYSWKNDALNDISPHVESNFNISPISSLQSKNALELFEVFFSMKNHILEATSENHFDLCMDDLEKFITIIMITIFNSRKSIRDCWSKKRILQCPVIAELMSRNNFVAIKKNIRFYKLQDTDQNDKVWKVRTLYDMFRENCMQFGFFDYNLSIDEIMVKYFGRFGIKQCIRNKPIRFGIKEWALCSSDGYIYDLDIYTGKSGIDERNPLVAVGLGSRVVIKLLSTLLEKTQREELKKYHIYFDNFFTNPDLMIHLKKNGLSATGTVRHNRVKVKVEMPKKAERGYTISMHEVNSKLNYITVMDSKPVSILSSKYGNEPKVEMQRWQESSKKSILFPHCFSMYNQHMGGVDLHDQHCNALMPTIRSKKWTW</sequence>
<dbReference type="EnsemblMetazoa" id="XM_031933425">
    <property type="protein sequence ID" value="XP_031789285"/>
    <property type="gene ID" value="LOC116418341"/>
</dbReference>
<feature type="compositionally biased region" description="Acidic residues" evidence="1">
    <location>
        <begin position="34"/>
        <end position="46"/>
    </location>
</feature>
<dbReference type="AlphaFoldDB" id="A0A7M7QQG8"/>
<evidence type="ECO:0000259" key="2">
    <source>
        <dbReference type="Pfam" id="PF13843"/>
    </source>
</evidence>
<dbReference type="Proteomes" id="UP000002358">
    <property type="component" value="Unassembled WGS sequence"/>
</dbReference>
<evidence type="ECO:0000313" key="4">
    <source>
        <dbReference type="Proteomes" id="UP000002358"/>
    </source>
</evidence>
<dbReference type="OrthoDB" id="7694896at2759"/>
<evidence type="ECO:0000256" key="1">
    <source>
        <dbReference type="SAM" id="MobiDB-lite"/>
    </source>
</evidence>
<dbReference type="InParanoid" id="A0A7M7QQG8"/>
<proteinExistence type="predicted"/>
<feature type="domain" description="PiggyBac transposable element-derived protein" evidence="2">
    <location>
        <begin position="110"/>
        <end position="444"/>
    </location>
</feature>
<dbReference type="PANTHER" id="PTHR47272">
    <property type="entry name" value="DDE_TNP_1_7 DOMAIN-CONTAINING PROTEIN"/>
    <property type="match status" value="1"/>
</dbReference>
<dbReference type="SMR" id="A0A7M7QQG8"/>
<reference evidence="3" key="1">
    <citation type="submission" date="2021-01" db="UniProtKB">
        <authorList>
            <consortium name="EnsemblMetazoa"/>
        </authorList>
    </citation>
    <scope>IDENTIFICATION</scope>
</reference>
<keyword evidence="4" id="KW-1185">Reference proteome</keyword>
<dbReference type="KEGG" id="nvi:116418341"/>
<dbReference type="PANTHER" id="PTHR47272:SF2">
    <property type="entry name" value="PIGGYBAC TRANSPOSABLE ELEMENT-DERIVED PROTEIN 3-LIKE"/>
    <property type="match status" value="1"/>
</dbReference>